<organism evidence="2 3">
    <name type="scientific">Aureobasidium subglaciale (strain EXF-2481)</name>
    <name type="common">Aureobasidium pullulans var. subglaciale</name>
    <dbReference type="NCBI Taxonomy" id="1043005"/>
    <lineage>
        <taxon>Eukaryota</taxon>
        <taxon>Fungi</taxon>
        <taxon>Dikarya</taxon>
        <taxon>Ascomycota</taxon>
        <taxon>Pezizomycotina</taxon>
        <taxon>Dothideomycetes</taxon>
        <taxon>Dothideomycetidae</taxon>
        <taxon>Dothideales</taxon>
        <taxon>Saccotheciaceae</taxon>
        <taxon>Aureobasidium</taxon>
    </lineage>
</organism>
<sequence length="427" mass="47510">MLLSTRGQCSSESQEQNIYSSQRSQKLLLRDTTLPIMSDMNFSHAHGTPQGDHVSQGNNDHHYNRSLTHTQHHHSQYTTQVFRDFITPGWGAIVNINGTKQSLDSLNQALSPNVIARQFRQNPGSSPWTAFLIALNRILTTAGLNLISEPELMHLLRMPWFVVLAKQSAKQHRVKNYLNLDNLVSLSTISEDHMVVVLEAFVKAFQLDKIELGFVCIRKSVKAFHYPFTDPSNRPTAWIVADLRSNPTVYHGIGHMIMKNSAPAVDQDSDEEDEDHDESDGDQNVPSGPTNTPASALPVTTPRKTNPAVLAQQVPLPSNLSADDILRDHKSRLQYMNILKVGLNFSNQEIMAACNDEALPKNEQINGGTAVVKRINTGIDWLEGQFGISGGALRTAYDRQRRDNNVPIRAKDEVDATVMATNAVPVR</sequence>
<protein>
    <submittedName>
        <fullName evidence="2">Uncharacterized protein</fullName>
    </submittedName>
</protein>
<proteinExistence type="predicted"/>
<feature type="region of interest" description="Disordered" evidence="1">
    <location>
        <begin position="39"/>
        <end position="64"/>
    </location>
</feature>
<dbReference type="InParanoid" id="A0A074Y8F7"/>
<dbReference type="Proteomes" id="UP000030641">
    <property type="component" value="Unassembled WGS sequence"/>
</dbReference>
<feature type="compositionally biased region" description="Polar residues" evidence="1">
    <location>
        <begin position="284"/>
        <end position="294"/>
    </location>
</feature>
<dbReference type="AlphaFoldDB" id="A0A074Y8F7"/>
<feature type="region of interest" description="Disordered" evidence="1">
    <location>
        <begin position="263"/>
        <end position="302"/>
    </location>
</feature>
<dbReference type="OrthoDB" id="3922109at2759"/>
<dbReference type="RefSeq" id="XP_013342693.1">
    <property type="nucleotide sequence ID" value="XM_013487239.1"/>
</dbReference>
<gene>
    <name evidence="2" type="ORF">AUEXF2481DRAFT_291211</name>
</gene>
<feature type="compositionally biased region" description="Acidic residues" evidence="1">
    <location>
        <begin position="267"/>
        <end position="281"/>
    </location>
</feature>
<accession>A0A074Y8F7</accession>
<dbReference type="EMBL" id="KL584763">
    <property type="protein sequence ID" value="KEQ94058.1"/>
    <property type="molecule type" value="Genomic_DNA"/>
</dbReference>
<keyword evidence="3" id="KW-1185">Reference proteome</keyword>
<evidence type="ECO:0000256" key="1">
    <source>
        <dbReference type="SAM" id="MobiDB-lite"/>
    </source>
</evidence>
<name>A0A074Y8F7_AURSE</name>
<reference evidence="2 3" key="1">
    <citation type="journal article" date="2014" name="BMC Genomics">
        <title>Genome sequencing of four Aureobasidium pullulans varieties: biotechnological potential, stress tolerance, and description of new species.</title>
        <authorList>
            <person name="Gostin Ar C."/>
            <person name="Ohm R.A."/>
            <person name="Kogej T."/>
            <person name="Sonjak S."/>
            <person name="Turk M."/>
            <person name="Zajc J."/>
            <person name="Zalar P."/>
            <person name="Grube M."/>
            <person name="Sun H."/>
            <person name="Han J."/>
            <person name="Sharma A."/>
            <person name="Chiniquy J."/>
            <person name="Ngan C.Y."/>
            <person name="Lipzen A."/>
            <person name="Barry K."/>
            <person name="Grigoriev I.V."/>
            <person name="Gunde-Cimerman N."/>
        </authorList>
    </citation>
    <scope>NUCLEOTIDE SEQUENCE [LARGE SCALE GENOMIC DNA]</scope>
    <source>
        <strain evidence="2 3">EXF-2481</strain>
    </source>
</reference>
<feature type="region of interest" description="Disordered" evidence="1">
    <location>
        <begin position="1"/>
        <end position="24"/>
    </location>
</feature>
<dbReference type="GeneID" id="25363878"/>
<dbReference type="HOGENOM" id="CLU_040664_0_0_1"/>
<evidence type="ECO:0000313" key="2">
    <source>
        <dbReference type="EMBL" id="KEQ94058.1"/>
    </source>
</evidence>
<evidence type="ECO:0000313" key="3">
    <source>
        <dbReference type="Proteomes" id="UP000030641"/>
    </source>
</evidence>